<dbReference type="GO" id="GO:0005829">
    <property type="term" value="C:cytosol"/>
    <property type="evidence" value="ECO:0007669"/>
    <property type="project" value="TreeGrafter"/>
</dbReference>
<evidence type="ECO:0000256" key="1">
    <source>
        <dbReference type="ARBA" id="ARBA00023125"/>
    </source>
</evidence>
<dbReference type="NCBIfam" id="TIGR02010">
    <property type="entry name" value="IscR"/>
    <property type="match status" value="1"/>
</dbReference>
<dbReference type="PANTHER" id="PTHR33221">
    <property type="entry name" value="WINGED HELIX-TURN-HELIX TRANSCRIPTIONAL REGULATOR, RRF2 FAMILY"/>
    <property type="match status" value="1"/>
</dbReference>
<dbReference type="InterPro" id="IPR000944">
    <property type="entry name" value="Tscrpt_reg_Rrf2"/>
</dbReference>
<organism evidence="2 3">
    <name type="scientific">Alkalilimnicola ehrlichii</name>
    <dbReference type="NCBI Taxonomy" id="351052"/>
    <lineage>
        <taxon>Bacteria</taxon>
        <taxon>Pseudomonadati</taxon>
        <taxon>Pseudomonadota</taxon>
        <taxon>Gammaproteobacteria</taxon>
        <taxon>Chromatiales</taxon>
        <taxon>Ectothiorhodospiraceae</taxon>
        <taxon>Alkalilimnicola</taxon>
    </lineage>
</organism>
<proteinExistence type="predicted"/>
<dbReference type="GO" id="GO:0003690">
    <property type="term" value="F:double-stranded DNA binding"/>
    <property type="evidence" value="ECO:0007669"/>
    <property type="project" value="InterPro"/>
</dbReference>
<dbReference type="PANTHER" id="PTHR33221:SF5">
    <property type="entry name" value="HTH-TYPE TRANSCRIPTIONAL REGULATOR ISCR"/>
    <property type="match status" value="1"/>
</dbReference>
<keyword evidence="1" id="KW-0238">DNA-binding</keyword>
<dbReference type="STRING" id="187272.Mlg_1887"/>
<protein>
    <submittedName>
        <fullName evidence="2">Fe-S cluster assembly transcriptional regulator IscR</fullName>
    </submittedName>
</protein>
<dbReference type="OrthoDB" id="9808360at2"/>
<dbReference type="Gene3D" id="1.10.10.10">
    <property type="entry name" value="Winged helix-like DNA-binding domain superfamily/Winged helix DNA-binding domain"/>
    <property type="match status" value="1"/>
</dbReference>
<evidence type="ECO:0000313" key="3">
    <source>
        <dbReference type="Proteomes" id="UP000256763"/>
    </source>
</evidence>
<dbReference type="Pfam" id="PF02082">
    <property type="entry name" value="Rrf2"/>
    <property type="match status" value="1"/>
</dbReference>
<dbReference type="SUPFAM" id="SSF46785">
    <property type="entry name" value="Winged helix' DNA-binding domain"/>
    <property type="match status" value="1"/>
</dbReference>
<evidence type="ECO:0000313" key="2">
    <source>
        <dbReference type="EMBL" id="RFA34820.1"/>
    </source>
</evidence>
<dbReference type="RefSeq" id="WP_116302673.1">
    <property type="nucleotide sequence ID" value="NZ_NFZV01000013.1"/>
</dbReference>
<gene>
    <name evidence="2" type="ORF">CAL65_14025</name>
</gene>
<reference evidence="3" key="1">
    <citation type="submission" date="2017-05" db="EMBL/GenBank/DDBJ databases">
        <authorList>
            <person name="Sharma S."/>
            <person name="Sidhu C."/>
            <person name="Pinnaka A.K."/>
        </authorList>
    </citation>
    <scope>NUCLEOTIDE SEQUENCE [LARGE SCALE GENOMIC DNA]</scope>
    <source>
        <strain evidence="3">AK93</strain>
    </source>
</reference>
<accession>A0A3E0WPA7</accession>
<dbReference type="FunFam" id="1.10.10.10:FF:000026">
    <property type="entry name" value="HTH-type transcriptional regulator IscR"/>
    <property type="match status" value="1"/>
</dbReference>
<dbReference type="NCBIfam" id="TIGR00738">
    <property type="entry name" value="rrf2_super"/>
    <property type="match status" value="1"/>
</dbReference>
<dbReference type="GO" id="GO:0003700">
    <property type="term" value="F:DNA-binding transcription factor activity"/>
    <property type="evidence" value="ECO:0007669"/>
    <property type="project" value="InterPro"/>
</dbReference>
<comment type="caution">
    <text evidence="2">The sequence shown here is derived from an EMBL/GenBank/DDBJ whole genome shotgun (WGS) entry which is preliminary data.</text>
</comment>
<dbReference type="Proteomes" id="UP000256763">
    <property type="component" value="Unassembled WGS sequence"/>
</dbReference>
<dbReference type="InterPro" id="IPR036388">
    <property type="entry name" value="WH-like_DNA-bd_sf"/>
</dbReference>
<dbReference type="InterPro" id="IPR010242">
    <property type="entry name" value="TF_HTH_IscR"/>
</dbReference>
<dbReference type="AlphaFoldDB" id="A0A3E0WPA7"/>
<keyword evidence="3" id="KW-1185">Reference proteome</keyword>
<sequence>MKLSTKGRYAVTAMMDLALHEQDGPVTLADISRCQRISLSYLEQLFARLRKNKLVKGVRGPGGGYRLAKPAGEITIADVIVAVDENVDATRCGGQRNCQSGEPCLTHDLWTDLSQQIYSFLDGITLAQLAERPSVQEIARKHDIRGERASARDNSVA</sequence>
<dbReference type="EMBL" id="NFZW01000014">
    <property type="protein sequence ID" value="RFA34820.1"/>
    <property type="molecule type" value="Genomic_DNA"/>
</dbReference>
<name>A0A3E0WPA7_9GAMM</name>
<dbReference type="InterPro" id="IPR036390">
    <property type="entry name" value="WH_DNA-bd_sf"/>
</dbReference>
<dbReference type="PROSITE" id="PS51197">
    <property type="entry name" value="HTH_RRF2_2"/>
    <property type="match status" value="1"/>
</dbReference>